<gene>
    <name evidence="2" type="ORF">AAL_05441</name>
</gene>
<name>A0A168ABM4_9HYPO</name>
<comment type="caution">
    <text evidence="2">The sequence shown here is derived from an EMBL/GenBank/DDBJ whole genome shotgun (WGS) entry which is preliminary data.</text>
</comment>
<evidence type="ECO:0000259" key="1">
    <source>
        <dbReference type="Pfam" id="PF09995"/>
    </source>
</evidence>
<evidence type="ECO:0000313" key="2">
    <source>
        <dbReference type="EMBL" id="KZZ93725.1"/>
    </source>
</evidence>
<dbReference type="Pfam" id="PF09995">
    <property type="entry name" value="MPAB_Lcp_cat"/>
    <property type="match status" value="1"/>
</dbReference>
<dbReference type="OrthoDB" id="5131368at2759"/>
<sequence>MLPLRNRQELVPLSPATAMSTIPATDSAVVTRRTAPAPHIHETIREPVLLRQLLKDEIYMLGGHFAILCQFAHPGIARGTWLHSRFASRIPERLRNTQRFLNAAVFGTPDEKRAIFSVIHRHHKNVKGDGYDANDPHAHKWTAATLFVAFVVVQRAFYGGFTQQQMGALYKETAVWGTSLQMPPDMWPATLDDFWAYWDREIETLEVTDMAKTLAHSLLYPANVPLWAKAGAFPVARVLTTYFLPTRLAAAYGLEQTTLNWLQYQAAVNIVKVVWPLVPGFVRGAGHEFCLKDMRDSAERIRRTGHWSYKSDI</sequence>
<feature type="domain" description="ER-bound oxygenase mpaB/mpaB'/Rubber oxygenase catalytic" evidence="1">
    <location>
        <begin position="54"/>
        <end position="271"/>
    </location>
</feature>
<reference evidence="2 3" key="1">
    <citation type="journal article" date="2016" name="Genome Biol. Evol.">
        <title>Divergent and convergent evolution of fungal pathogenicity.</title>
        <authorList>
            <person name="Shang Y."/>
            <person name="Xiao G."/>
            <person name="Zheng P."/>
            <person name="Cen K."/>
            <person name="Zhan S."/>
            <person name="Wang C."/>
        </authorList>
    </citation>
    <scope>NUCLEOTIDE SEQUENCE [LARGE SCALE GENOMIC DNA]</scope>
    <source>
        <strain evidence="2 3">RCEF 2490</strain>
    </source>
</reference>
<dbReference type="Proteomes" id="UP000078544">
    <property type="component" value="Unassembled WGS sequence"/>
</dbReference>
<dbReference type="GO" id="GO:0016491">
    <property type="term" value="F:oxidoreductase activity"/>
    <property type="evidence" value="ECO:0007669"/>
    <property type="project" value="InterPro"/>
</dbReference>
<keyword evidence="3" id="KW-1185">Reference proteome</keyword>
<accession>A0A168ABM4</accession>
<dbReference type="PANTHER" id="PTHR36151:SF3">
    <property type="entry name" value="ER-BOUND OXYGENASE MPAB_MPAB'_RUBBER OXYGENASE CATALYTIC DOMAIN-CONTAINING PROTEIN"/>
    <property type="match status" value="1"/>
</dbReference>
<dbReference type="PANTHER" id="PTHR36151">
    <property type="entry name" value="BLR2777 PROTEIN"/>
    <property type="match status" value="1"/>
</dbReference>
<organism evidence="2 3">
    <name type="scientific">Moelleriella libera RCEF 2490</name>
    <dbReference type="NCBI Taxonomy" id="1081109"/>
    <lineage>
        <taxon>Eukaryota</taxon>
        <taxon>Fungi</taxon>
        <taxon>Dikarya</taxon>
        <taxon>Ascomycota</taxon>
        <taxon>Pezizomycotina</taxon>
        <taxon>Sordariomycetes</taxon>
        <taxon>Hypocreomycetidae</taxon>
        <taxon>Hypocreales</taxon>
        <taxon>Clavicipitaceae</taxon>
        <taxon>Moelleriella</taxon>
    </lineage>
</organism>
<dbReference type="AlphaFoldDB" id="A0A168ABM4"/>
<dbReference type="InterPro" id="IPR018713">
    <property type="entry name" value="MPAB/Lcp_cat_dom"/>
</dbReference>
<proteinExistence type="predicted"/>
<protein>
    <recommendedName>
        <fullName evidence="1">ER-bound oxygenase mpaB/mpaB'/Rubber oxygenase catalytic domain-containing protein</fullName>
    </recommendedName>
</protein>
<dbReference type="EMBL" id="AZGY01000012">
    <property type="protein sequence ID" value="KZZ93725.1"/>
    <property type="molecule type" value="Genomic_DNA"/>
</dbReference>
<evidence type="ECO:0000313" key="3">
    <source>
        <dbReference type="Proteomes" id="UP000078544"/>
    </source>
</evidence>